<evidence type="ECO:0000313" key="1">
    <source>
        <dbReference type="EMBL" id="KAJ8116637.1"/>
    </source>
</evidence>
<dbReference type="EMBL" id="JAPHNI010000085">
    <property type="protein sequence ID" value="KAJ8116637.1"/>
    <property type="molecule type" value="Genomic_DNA"/>
</dbReference>
<protein>
    <submittedName>
        <fullName evidence="1">Uncharacterized protein</fullName>
    </submittedName>
</protein>
<evidence type="ECO:0000313" key="2">
    <source>
        <dbReference type="Proteomes" id="UP001153331"/>
    </source>
</evidence>
<reference evidence="1" key="1">
    <citation type="submission" date="2022-11" db="EMBL/GenBank/DDBJ databases">
        <title>Genome Sequence of Boeremia exigua.</title>
        <authorList>
            <person name="Buettner E."/>
        </authorList>
    </citation>
    <scope>NUCLEOTIDE SEQUENCE</scope>
    <source>
        <strain evidence="1">CU02</strain>
    </source>
</reference>
<keyword evidence="2" id="KW-1185">Reference proteome</keyword>
<dbReference type="Proteomes" id="UP001153331">
    <property type="component" value="Unassembled WGS sequence"/>
</dbReference>
<proteinExistence type="predicted"/>
<name>A0ACC2INE2_9PLEO</name>
<sequence>MTTILKREDLPIYVRDKATQVKTNLHLKEIAHLIRTSGSPSIVPNLCVPQLAQGSHHKFNHKLHYKLQADAAYLPKDSAADSSIVASTERDGNTTSSRSYNTMSPSASLVHPLHDQRRQQPLLPTPTNSPRTTASSEPADPPSHNATLSVSAPTSDKDEAIYCVICGNALGAYDVLSARCCRRRAHNRCVEALIPLPSQKVLSSKKNVGSGSGSTFCGGAVKWCLVCAEKRRDVYVERALKMRDEKQMKQ</sequence>
<accession>A0ACC2INE2</accession>
<organism evidence="1 2">
    <name type="scientific">Boeremia exigua</name>
    <dbReference type="NCBI Taxonomy" id="749465"/>
    <lineage>
        <taxon>Eukaryota</taxon>
        <taxon>Fungi</taxon>
        <taxon>Dikarya</taxon>
        <taxon>Ascomycota</taxon>
        <taxon>Pezizomycotina</taxon>
        <taxon>Dothideomycetes</taxon>
        <taxon>Pleosporomycetidae</taxon>
        <taxon>Pleosporales</taxon>
        <taxon>Pleosporineae</taxon>
        <taxon>Didymellaceae</taxon>
        <taxon>Boeremia</taxon>
    </lineage>
</organism>
<comment type="caution">
    <text evidence="1">The sequence shown here is derived from an EMBL/GenBank/DDBJ whole genome shotgun (WGS) entry which is preliminary data.</text>
</comment>
<gene>
    <name evidence="1" type="ORF">OPT61_g1981</name>
</gene>